<dbReference type="Pfam" id="PF02684">
    <property type="entry name" value="LpxB"/>
    <property type="match status" value="1"/>
</dbReference>
<protein>
    <recommendedName>
        <fullName evidence="4 11">Lipid-A-disaccharide synthase</fullName>
        <ecNumber evidence="3 11">2.4.1.182</ecNumber>
    </recommendedName>
</protein>
<evidence type="ECO:0000256" key="1">
    <source>
        <dbReference type="ARBA" id="ARBA00002056"/>
    </source>
</evidence>
<keyword evidence="5 11" id="KW-0444">Lipid biosynthesis</keyword>
<dbReference type="Proteomes" id="UP000295565">
    <property type="component" value="Unassembled WGS sequence"/>
</dbReference>
<evidence type="ECO:0000256" key="10">
    <source>
        <dbReference type="ARBA" id="ARBA00048975"/>
    </source>
</evidence>
<evidence type="ECO:0000256" key="3">
    <source>
        <dbReference type="ARBA" id="ARBA00012687"/>
    </source>
</evidence>
<name>A0A4R1J9L0_9GAMM</name>
<evidence type="ECO:0000313" key="12">
    <source>
        <dbReference type="EMBL" id="TCK47296.1"/>
    </source>
</evidence>
<dbReference type="AlphaFoldDB" id="A0A4R1J9L0"/>
<dbReference type="GO" id="GO:0008915">
    <property type="term" value="F:lipid-A-disaccharide synthase activity"/>
    <property type="evidence" value="ECO:0007669"/>
    <property type="project" value="UniProtKB-UniRule"/>
</dbReference>
<dbReference type="OrthoDB" id="9801642at2"/>
<evidence type="ECO:0000256" key="5">
    <source>
        <dbReference type="ARBA" id="ARBA00022516"/>
    </source>
</evidence>
<comment type="catalytic activity">
    <reaction evidence="10 11">
        <text>a lipid X + a UDP-2-N,3-O-bis[(3R)-3-hydroxyacyl]-alpha-D-glucosamine = a lipid A disaccharide + UDP + H(+)</text>
        <dbReference type="Rhea" id="RHEA:67828"/>
        <dbReference type="ChEBI" id="CHEBI:15378"/>
        <dbReference type="ChEBI" id="CHEBI:58223"/>
        <dbReference type="ChEBI" id="CHEBI:137748"/>
        <dbReference type="ChEBI" id="CHEBI:176338"/>
        <dbReference type="ChEBI" id="CHEBI:176343"/>
        <dbReference type="EC" id="2.4.1.182"/>
    </reaction>
</comment>
<dbReference type="NCBIfam" id="TIGR00215">
    <property type="entry name" value="lpxB"/>
    <property type="match status" value="1"/>
</dbReference>
<dbReference type="UniPathway" id="UPA00973"/>
<dbReference type="GO" id="GO:0009245">
    <property type="term" value="P:lipid A biosynthetic process"/>
    <property type="evidence" value="ECO:0007669"/>
    <property type="project" value="UniProtKB-UniRule"/>
</dbReference>
<comment type="similarity">
    <text evidence="2 11">Belongs to the LpxB family.</text>
</comment>
<evidence type="ECO:0000256" key="2">
    <source>
        <dbReference type="ARBA" id="ARBA00007868"/>
    </source>
</evidence>
<dbReference type="PANTHER" id="PTHR30372:SF4">
    <property type="entry name" value="LIPID-A-DISACCHARIDE SYNTHASE, MITOCHONDRIAL-RELATED"/>
    <property type="match status" value="1"/>
</dbReference>
<keyword evidence="7 11" id="KW-0328">Glycosyltransferase</keyword>
<keyword evidence="9 11" id="KW-0443">Lipid metabolism</keyword>
<sequence length="383" mass="42287">MVKPVSRSLTIALVAGEVSGDILGAGLIKELKNIYPDAHFCGIAGPKMQALGCEAFFEMDELAVMGIVEVLEKLPRILKVRRQLIKRLKALKPDVFIGIDAPDFNLRVEDRLHAEGIKTVHYVSPSVWAWKQKRVFKIKRACDLLLAFLPFEKAFYERFDVPCEFVGHTMADAIDLDIAKAPARQALGIHPQGPLLAILPGSRKAEIELLSVPFLQAVQNLSTKIDALEVIVPMVSSARRAQFESLLQSHPVSLPVHIIDGNARQAMAASDAILLASGTAALEAMLVNRPMVVGYKLKPFSYWIAKRLVKTDYISLPNLLAGEPLVKECIQDDCNADVLSAALLPLLIDDQSALQARFRQLHEQIRCQADYKAAMAIKRVIES</sequence>
<proteinExistence type="inferred from homology"/>
<dbReference type="EMBL" id="SMGD01000015">
    <property type="protein sequence ID" value="TCK47296.1"/>
    <property type="molecule type" value="Genomic_DNA"/>
</dbReference>
<accession>A0A4R1J9L0</accession>
<organism evidence="12 13">
    <name type="scientific">Celerinatantimonas diazotrophica</name>
    <dbReference type="NCBI Taxonomy" id="412034"/>
    <lineage>
        <taxon>Bacteria</taxon>
        <taxon>Pseudomonadati</taxon>
        <taxon>Pseudomonadota</taxon>
        <taxon>Gammaproteobacteria</taxon>
        <taxon>Celerinatantimonadaceae</taxon>
        <taxon>Celerinatantimonas</taxon>
    </lineage>
</organism>
<gene>
    <name evidence="11" type="primary">lpxB</name>
    <name evidence="12" type="ORF">EV690_3006</name>
</gene>
<evidence type="ECO:0000256" key="7">
    <source>
        <dbReference type="ARBA" id="ARBA00022676"/>
    </source>
</evidence>
<comment type="function">
    <text evidence="1 11">Condensation of UDP-2,3-diacylglucosamine and 2,3-diacylglucosamine-1-phosphate to form lipid A disaccharide, a precursor of lipid A, a phosphorylated glycolipid that anchors the lipopolysaccharide to the outer membrane of the cell.</text>
</comment>
<dbReference type="HAMAP" id="MF_00392">
    <property type="entry name" value="LpxB"/>
    <property type="match status" value="1"/>
</dbReference>
<evidence type="ECO:0000256" key="6">
    <source>
        <dbReference type="ARBA" id="ARBA00022556"/>
    </source>
</evidence>
<dbReference type="PANTHER" id="PTHR30372">
    <property type="entry name" value="LIPID-A-DISACCHARIDE SYNTHASE"/>
    <property type="match status" value="1"/>
</dbReference>
<dbReference type="EC" id="2.4.1.182" evidence="3 11"/>
<comment type="caution">
    <text evidence="12">The sequence shown here is derived from an EMBL/GenBank/DDBJ whole genome shotgun (WGS) entry which is preliminary data.</text>
</comment>
<keyword evidence="13" id="KW-1185">Reference proteome</keyword>
<evidence type="ECO:0000313" key="13">
    <source>
        <dbReference type="Proteomes" id="UP000295565"/>
    </source>
</evidence>
<dbReference type="GO" id="GO:0016020">
    <property type="term" value="C:membrane"/>
    <property type="evidence" value="ECO:0007669"/>
    <property type="project" value="GOC"/>
</dbReference>
<keyword evidence="8 11" id="KW-0808">Transferase</keyword>
<keyword evidence="6 11" id="KW-0441">Lipid A biosynthesis</keyword>
<dbReference type="SUPFAM" id="SSF53756">
    <property type="entry name" value="UDP-Glycosyltransferase/glycogen phosphorylase"/>
    <property type="match status" value="1"/>
</dbReference>
<comment type="pathway">
    <text evidence="11">Bacterial outer membrane biogenesis; LPS lipid A biosynthesis.</text>
</comment>
<evidence type="ECO:0000256" key="11">
    <source>
        <dbReference type="HAMAP-Rule" id="MF_00392"/>
    </source>
</evidence>
<dbReference type="RefSeq" id="WP_131913749.1">
    <property type="nucleotide sequence ID" value="NZ_OU594967.1"/>
</dbReference>
<reference evidence="12 13" key="1">
    <citation type="submission" date="2019-03" db="EMBL/GenBank/DDBJ databases">
        <title>Genomic Encyclopedia of Type Strains, Phase IV (KMG-IV): sequencing the most valuable type-strain genomes for metagenomic binning, comparative biology and taxonomic classification.</title>
        <authorList>
            <person name="Goeker M."/>
        </authorList>
    </citation>
    <scope>NUCLEOTIDE SEQUENCE [LARGE SCALE GENOMIC DNA]</scope>
    <source>
        <strain evidence="12 13">DSM 18577</strain>
    </source>
</reference>
<dbReference type="InterPro" id="IPR003835">
    <property type="entry name" value="Glyco_trans_19"/>
</dbReference>
<evidence type="ECO:0000256" key="8">
    <source>
        <dbReference type="ARBA" id="ARBA00022679"/>
    </source>
</evidence>
<evidence type="ECO:0000256" key="9">
    <source>
        <dbReference type="ARBA" id="ARBA00023098"/>
    </source>
</evidence>
<dbReference type="GO" id="GO:0005543">
    <property type="term" value="F:phospholipid binding"/>
    <property type="evidence" value="ECO:0007669"/>
    <property type="project" value="TreeGrafter"/>
</dbReference>
<evidence type="ECO:0000256" key="4">
    <source>
        <dbReference type="ARBA" id="ARBA00020902"/>
    </source>
</evidence>